<feature type="non-terminal residue" evidence="1">
    <location>
        <position position="1"/>
    </location>
</feature>
<protein>
    <submittedName>
        <fullName evidence="1">WD40 repeat-like protein</fullName>
    </submittedName>
</protein>
<organism evidence="1 2">
    <name type="scientific">Pluteus cervinus</name>
    <dbReference type="NCBI Taxonomy" id="181527"/>
    <lineage>
        <taxon>Eukaryota</taxon>
        <taxon>Fungi</taxon>
        <taxon>Dikarya</taxon>
        <taxon>Basidiomycota</taxon>
        <taxon>Agaricomycotina</taxon>
        <taxon>Agaricomycetes</taxon>
        <taxon>Agaricomycetidae</taxon>
        <taxon>Agaricales</taxon>
        <taxon>Pluteineae</taxon>
        <taxon>Pluteaceae</taxon>
        <taxon>Pluteus</taxon>
    </lineage>
</organism>
<feature type="non-terminal residue" evidence="1">
    <location>
        <position position="315"/>
    </location>
</feature>
<evidence type="ECO:0000313" key="1">
    <source>
        <dbReference type="EMBL" id="TFK68171.1"/>
    </source>
</evidence>
<reference evidence="1 2" key="1">
    <citation type="journal article" date="2019" name="Nat. Ecol. Evol.">
        <title>Megaphylogeny resolves global patterns of mushroom evolution.</title>
        <authorList>
            <person name="Varga T."/>
            <person name="Krizsan K."/>
            <person name="Foldi C."/>
            <person name="Dima B."/>
            <person name="Sanchez-Garcia M."/>
            <person name="Sanchez-Ramirez S."/>
            <person name="Szollosi G.J."/>
            <person name="Szarkandi J.G."/>
            <person name="Papp V."/>
            <person name="Albert L."/>
            <person name="Andreopoulos W."/>
            <person name="Angelini C."/>
            <person name="Antonin V."/>
            <person name="Barry K.W."/>
            <person name="Bougher N.L."/>
            <person name="Buchanan P."/>
            <person name="Buyck B."/>
            <person name="Bense V."/>
            <person name="Catcheside P."/>
            <person name="Chovatia M."/>
            <person name="Cooper J."/>
            <person name="Damon W."/>
            <person name="Desjardin D."/>
            <person name="Finy P."/>
            <person name="Geml J."/>
            <person name="Haridas S."/>
            <person name="Hughes K."/>
            <person name="Justo A."/>
            <person name="Karasinski D."/>
            <person name="Kautmanova I."/>
            <person name="Kiss B."/>
            <person name="Kocsube S."/>
            <person name="Kotiranta H."/>
            <person name="LaButti K.M."/>
            <person name="Lechner B.E."/>
            <person name="Liimatainen K."/>
            <person name="Lipzen A."/>
            <person name="Lukacs Z."/>
            <person name="Mihaltcheva S."/>
            <person name="Morgado L.N."/>
            <person name="Niskanen T."/>
            <person name="Noordeloos M.E."/>
            <person name="Ohm R.A."/>
            <person name="Ortiz-Santana B."/>
            <person name="Ovrebo C."/>
            <person name="Racz N."/>
            <person name="Riley R."/>
            <person name="Savchenko A."/>
            <person name="Shiryaev A."/>
            <person name="Soop K."/>
            <person name="Spirin V."/>
            <person name="Szebenyi C."/>
            <person name="Tomsovsky M."/>
            <person name="Tulloss R.E."/>
            <person name="Uehling J."/>
            <person name="Grigoriev I.V."/>
            <person name="Vagvolgyi C."/>
            <person name="Papp T."/>
            <person name="Martin F.M."/>
            <person name="Miettinen O."/>
            <person name="Hibbett D.S."/>
            <person name="Nagy L.G."/>
        </authorList>
    </citation>
    <scope>NUCLEOTIDE SEQUENCE [LARGE SCALE GENOMIC DNA]</scope>
    <source>
        <strain evidence="1 2">NL-1719</strain>
    </source>
</reference>
<evidence type="ECO:0000313" key="2">
    <source>
        <dbReference type="Proteomes" id="UP000308600"/>
    </source>
</evidence>
<sequence length="315" mass="35231">WIDGCSGHSSFASGCLKVLKSDLKFNIYNISSSYVLNKDISELDQRKKDPELLSVHYAALFWIFHLLASGAITSEQDQAVVNIFSGPDTLYWLEILSLHGAIHGRIESLQSFRQLAERTRTESETTLGILDDMYHFLDFAKEAATISIPHIYISCLAYMPKSCLLGGKILPYFGKMLQIHGRTDRWILHPMVIEAHDHWEVSSVAYSPDGQYVISGSADGTVRVWDHSTGQPIGQPLQGHSDYISSISCSLDGKYIISGSWDQTIRIWDINTQREIGQPLHTNFVESVASSPDGMYVVSGCWDNTVRIWNISAGQ</sequence>
<name>A0ACD3ARK4_9AGAR</name>
<proteinExistence type="predicted"/>
<accession>A0ACD3ARK4</accession>
<gene>
    <name evidence="1" type="ORF">BDN72DRAFT_748380</name>
</gene>
<keyword evidence="2" id="KW-1185">Reference proteome</keyword>
<dbReference type="Proteomes" id="UP000308600">
    <property type="component" value="Unassembled WGS sequence"/>
</dbReference>
<dbReference type="EMBL" id="ML208358">
    <property type="protein sequence ID" value="TFK68171.1"/>
    <property type="molecule type" value="Genomic_DNA"/>
</dbReference>